<dbReference type="PANTHER" id="PTHR23053:SF0">
    <property type="entry name" value="HYDROCEPHALUS-INDUCING PROTEIN HOMOLOG"/>
    <property type="match status" value="1"/>
</dbReference>
<evidence type="ECO:0000256" key="3">
    <source>
        <dbReference type="ARBA" id="ARBA00022490"/>
    </source>
</evidence>
<dbReference type="InterPro" id="IPR026444">
    <property type="entry name" value="Secre_tail"/>
</dbReference>
<evidence type="ECO:0000256" key="1">
    <source>
        <dbReference type="ARBA" id="ARBA00004138"/>
    </source>
</evidence>
<comment type="subcellular location">
    <subcellularLocation>
        <location evidence="1">Cell projection</location>
        <location evidence="1">Cilium</location>
    </subcellularLocation>
    <subcellularLocation>
        <location evidence="2">Cytoplasm</location>
    </subcellularLocation>
</comment>
<dbReference type="Proteomes" id="UP000179129">
    <property type="component" value="Unassembled WGS sequence"/>
</dbReference>
<evidence type="ECO:0008006" key="11">
    <source>
        <dbReference type="Google" id="ProtNLM"/>
    </source>
</evidence>
<feature type="domain" description="HYDIN/VesB/CFA65-like Ig-like" evidence="8">
    <location>
        <begin position="1249"/>
        <end position="1342"/>
    </location>
</feature>
<evidence type="ECO:0000259" key="8">
    <source>
        <dbReference type="Pfam" id="PF22544"/>
    </source>
</evidence>
<sequence length="1445" mass="149384">MGIISFLTAYTTPAFSAISDISLSTTSIDMGNVNLGDTDSVTFNIYNLGGAALVVSSITVDNALFTVAPASMAVPGGQTEPVTVTFCPLATGPQNATVTIISNDPDEGTVTVSVTANNPDISLSSAALDLGGVIVGGSGGGTFSITNQGMADLVVSAITSDNAEFSVSPAAVTLLPAQSQTVTVTFSPAATGLRSATATIASNDPDQPSLSVSLSGTGLLPPEPDISLSTAALDLGSVTLGGSGGGTFSITNQGTADLVVSSIVSDNAEFSISPAAVTLAAGASQIVTVSFSPAAAGLRSATVTIASNDPDQPSAGVSLSGTGLLPAMPDIFLSTAALDLGSVTLGGSGGGSFSITNQGTADLVVSAVTSDNAEFSVSPAAATLASGGSQTVTVTFSPAATGLRSTTVTIASNDPDQPSAGVSLSGTGLLPAEPDIAISSAAPDLGSVTLGGSGSGAFTITNQGTADLVVSSIVSDNAEFSISPAAVTLAAGQSQTVIVSFSPAAEGLRGATVTIASNDPDQPSRSVSLSGSGLLPPEPDSSNDADSPTIGLTVEEEVVPPLSPELKITSGALVNQSEAKTAGLLGNLDFGRVAVGGRQTIDLNVSNTGTAPLIIEKCYFENDSLVFTVNAEVKTIQPGAAGNISLSFSPLDEQHYSTALTLLTNEPEKNNIVIAVTGEGVAPPEIEVSRTVLDFGESSMGSEVQQTLVVYNTGKGRLEINRINYIFDVYKVNPKSASIKSGDSLEITVSFKPVSLGSYCSKLSLWTNDIDEGNVEIALIAYGSLPAITLPDLPSAAEPYVVVLQDSLDFGEVAAGEYIKSSLTLENRHDNAQAFLRIISDNPEFSVDPDSLELSAGQTWSIDIQFRSSIVGIHRAAITVIAFETGKAPDTLTVEAYCTVIEHLSPEIAVDKSTIDFGDVLLSESASANLTIENLGNADLVIRSVNSSHADFKPSVEAGMIAPASRSNVTITYTPESAGSRNATVTILSNDPDRDSLVVNLSGNGIEQAAANISLWVTSQDLDDQSDSVGMTALVINSNKEFTSELNIGKVVAGNSICDTVFIRNDGTEDLLVTDIDIDNPFFSITPTALVVPPAATEYLVLTFKADTVGDQNALISLRSNDKSLELLSFQILASSIPQPEPEMRISTDKIDFGEVTADSEVSAILIVSNQGAAQLSLKRILCDNSAFSVYPDSATLLAGDSLLIEVSFSSGVPGSYQSVLSLETDIRSGSLVEVKLSAAVIVKPASRMKLSAESIEFGTVALGESLEKALKIYNEGNATLVIGRMVSDHSKFEITSDMTMILPADSQVIKIVFRPDKAGNYEALVTLQDNGSQPTRVELRGRGAESIVSTRGFRLNQNYPNPFNPSTTISYTLPENTAGHVSLGVYDIRGRLVRILINENKETGTFQVNWDGKDKTGHSLPSGVYLYRLSAGNFSETRKLMIVK</sequence>
<feature type="region of interest" description="Disordered" evidence="6">
    <location>
        <begin position="514"/>
        <end position="548"/>
    </location>
</feature>
<keyword evidence="5" id="KW-0966">Cell projection</keyword>
<dbReference type="Pfam" id="PF22544">
    <property type="entry name" value="HYDIN_VesB_CFA65-like_Ig"/>
    <property type="match status" value="12"/>
</dbReference>
<keyword evidence="4" id="KW-0969">Cilium</keyword>
<feature type="domain" description="FlgD/Vpr Ig-like" evidence="7">
    <location>
        <begin position="1369"/>
        <end position="1432"/>
    </location>
</feature>
<feature type="domain" description="HYDIN/VesB/CFA65-like Ig-like" evidence="8">
    <location>
        <begin position="805"/>
        <end position="896"/>
    </location>
</feature>
<dbReference type="Gene3D" id="2.60.40.4070">
    <property type="match status" value="1"/>
</dbReference>
<proteinExistence type="predicted"/>
<dbReference type="NCBIfam" id="NF012200">
    <property type="entry name" value="choice_anch_D"/>
    <property type="match status" value="10"/>
</dbReference>
<dbReference type="InterPro" id="IPR053879">
    <property type="entry name" value="HYDIN_VesB_CFA65-like_Ig"/>
</dbReference>
<gene>
    <name evidence="9" type="ORF">A3F83_07960</name>
</gene>
<protein>
    <recommendedName>
        <fullName evidence="11">Choice-of-anchor D domain-containing protein</fullName>
    </recommendedName>
</protein>
<feature type="domain" description="HYDIN/VesB/CFA65-like Ig-like" evidence="8">
    <location>
        <begin position="906"/>
        <end position="997"/>
    </location>
</feature>
<feature type="domain" description="HYDIN/VesB/CFA65-like Ig-like" evidence="8">
    <location>
        <begin position="437"/>
        <end position="531"/>
    </location>
</feature>
<evidence type="ECO:0000256" key="2">
    <source>
        <dbReference type="ARBA" id="ARBA00004496"/>
    </source>
</evidence>
<evidence type="ECO:0000256" key="5">
    <source>
        <dbReference type="ARBA" id="ARBA00023273"/>
    </source>
</evidence>
<feature type="compositionally biased region" description="Low complexity" evidence="6">
    <location>
        <begin position="523"/>
        <end position="535"/>
    </location>
</feature>
<feature type="domain" description="HYDIN/VesB/CFA65-like Ig-like" evidence="8">
    <location>
        <begin position="224"/>
        <end position="321"/>
    </location>
</feature>
<comment type="caution">
    <text evidence="9">The sequence shown here is derived from an EMBL/GenBank/DDBJ whole genome shotgun (WGS) entry which is preliminary data.</text>
</comment>
<feature type="domain" description="HYDIN/VesB/CFA65-like Ig-like" evidence="8">
    <location>
        <begin position="1041"/>
        <end position="1125"/>
    </location>
</feature>
<evidence type="ECO:0000259" key="7">
    <source>
        <dbReference type="Pfam" id="PF13860"/>
    </source>
</evidence>
<evidence type="ECO:0000256" key="6">
    <source>
        <dbReference type="SAM" id="MobiDB-lite"/>
    </source>
</evidence>
<evidence type="ECO:0000256" key="4">
    <source>
        <dbReference type="ARBA" id="ARBA00023069"/>
    </source>
</evidence>
<dbReference type="InterPro" id="IPR025965">
    <property type="entry name" value="FlgD/Vpr_Ig-like"/>
</dbReference>
<feature type="domain" description="HYDIN/VesB/CFA65-like Ig-like" evidence="8">
    <location>
        <begin position="1142"/>
        <end position="1239"/>
    </location>
</feature>
<dbReference type="EMBL" id="MFIX01000187">
    <property type="protein sequence ID" value="OGG02314.1"/>
    <property type="molecule type" value="Genomic_DNA"/>
</dbReference>
<dbReference type="Pfam" id="PF13860">
    <property type="entry name" value="FlgD_ig"/>
    <property type="match status" value="1"/>
</dbReference>
<keyword evidence="3" id="KW-0963">Cytoplasm</keyword>
<evidence type="ECO:0000313" key="10">
    <source>
        <dbReference type="Proteomes" id="UP000179129"/>
    </source>
</evidence>
<name>A0A1F5YQF5_9BACT</name>
<feature type="domain" description="HYDIN/VesB/CFA65-like Ig-like" evidence="8">
    <location>
        <begin position="333"/>
        <end position="426"/>
    </location>
</feature>
<organism evidence="9 10">
    <name type="scientific">Candidatus Glassbacteria bacterium RIFCSPLOWO2_12_FULL_58_11</name>
    <dbReference type="NCBI Taxonomy" id="1817867"/>
    <lineage>
        <taxon>Bacteria</taxon>
        <taxon>Candidatus Glassiibacteriota</taxon>
    </lineage>
</organism>
<dbReference type="GO" id="GO:0005737">
    <property type="term" value="C:cytoplasm"/>
    <property type="evidence" value="ECO:0007669"/>
    <property type="project" value="UniProtKB-SubCell"/>
</dbReference>
<reference evidence="9 10" key="1">
    <citation type="journal article" date="2016" name="Nat. Commun.">
        <title>Thousands of microbial genomes shed light on interconnected biogeochemical processes in an aquifer system.</title>
        <authorList>
            <person name="Anantharaman K."/>
            <person name="Brown C.T."/>
            <person name="Hug L.A."/>
            <person name="Sharon I."/>
            <person name="Castelle C.J."/>
            <person name="Probst A.J."/>
            <person name="Thomas B.C."/>
            <person name="Singh A."/>
            <person name="Wilkins M.J."/>
            <person name="Karaoz U."/>
            <person name="Brodie E.L."/>
            <person name="Williams K.H."/>
            <person name="Hubbard S.S."/>
            <person name="Banfield J.F."/>
        </authorList>
    </citation>
    <scope>NUCLEOTIDE SEQUENCE [LARGE SCALE GENOMIC DNA]</scope>
</reference>
<feature type="domain" description="HYDIN/VesB/CFA65-like Ig-like" evidence="8">
    <location>
        <begin position="119"/>
        <end position="213"/>
    </location>
</feature>
<feature type="domain" description="HYDIN/VesB/CFA65-like Ig-like" evidence="8">
    <location>
        <begin position="588"/>
        <end position="678"/>
    </location>
</feature>
<feature type="domain" description="HYDIN/VesB/CFA65-like Ig-like" evidence="8">
    <location>
        <begin position="684"/>
        <end position="777"/>
    </location>
</feature>
<feature type="domain" description="HYDIN/VesB/CFA65-like Ig-like" evidence="8">
    <location>
        <begin position="21"/>
        <end position="114"/>
    </location>
</feature>
<dbReference type="NCBIfam" id="TIGR04183">
    <property type="entry name" value="Por_Secre_tail"/>
    <property type="match status" value="1"/>
</dbReference>
<dbReference type="PANTHER" id="PTHR23053">
    <property type="entry name" value="DLEC1 DELETED IN LUNG AND ESOPHAGEAL CANCER 1"/>
    <property type="match status" value="1"/>
</dbReference>
<dbReference type="InterPro" id="IPR013783">
    <property type="entry name" value="Ig-like_fold"/>
</dbReference>
<dbReference type="InterPro" id="IPR033305">
    <property type="entry name" value="Hydin-like"/>
</dbReference>
<accession>A0A1F5YQF5</accession>
<evidence type="ECO:0000313" key="9">
    <source>
        <dbReference type="EMBL" id="OGG02314.1"/>
    </source>
</evidence>
<dbReference type="Gene3D" id="2.60.40.10">
    <property type="entry name" value="Immunoglobulins"/>
    <property type="match status" value="12"/>
</dbReference>
<dbReference type="STRING" id="1817867.A3F83_07960"/>